<comment type="caution">
    <text evidence="1">The sequence shown here is derived from an EMBL/GenBank/DDBJ whole genome shotgun (WGS) entry which is preliminary data.</text>
</comment>
<evidence type="ECO:0000313" key="2">
    <source>
        <dbReference type="Proteomes" id="UP001500393"/>
    </source>
</evidence>
<reference evidence="1 2" key="1">
    <citation type="journal article" date="2019" name="Int. J. Syst. Evol. Microbiol.">
        <title>The Global Catalogue of Microorganisms (GCM) 10K type strain sequencing project: providing services to taxonomists for standard genome sequencing and annotation.</title>
        <authorList>
            <consortium name="The Broad Institute Genomics Platform"/>
            <consortium name="The Broad Institute Genome Sequencing Center for Infectious Disease"/>
            <person name="Wu L."/>
            <person name="Ma J."/>
        </authorList>
    </citation>
    <scope>NUCLEOTIDE SEQUENCE [LARGE SCALE GENOMIC DNA]</scope>
    <source>
        <strain evidence="1 2">JCM 14969</strain>
    </source>
</reference>
<keyword evidence="2" id="KW-1185">Reference proteome</keyword>
<evidence type="ECO:0008006" key="3">
    <source>
        <dbReference type="Google" id="ProtNLM"/>
    </source>
</evidence>
<organism evidence="1 2">
    <name type="scientific">Kribbella sancticallisti</name>
    <dbReference type="NCBI Taxonomy" id="460087"/>
    <lineage>
        <taxon>Bacteria</taxon>
        <taxon>Bacillati</taxon>
        <taxon>Actinomycetota</taxon>
        <taxon>Actinomycetes</taxon>
        <taxon>Propionibacteriales</taxon>
        <taxon>Kribbellaceae</taxon>
        <taxon>Kribbella</taxon>
    </lineage>
</organism>
<name>A0ABN2DFR1_9ACTN</name>
<dbReference type="EMBL" id="BAAAOS010000019">
    <property type="protein sequence ID" value="GAA1576255.1"/>
    <property type="molecule type" value="Genomic_DNA"/>
</dbReference>
<sequence length="239" mass="25872">MDGGAKLSEAWVMMGRGLGGGDRDSVEGWAMKNRLITLVDLGLDSSFDASMTFVQGITSNINAGWNSPVIDVNFVRTRDHETAFSALTTPSTVLHVMAHGDHSEEPSFLSTDGQTQVSLTALADWFLDRSWGIASGVVIADGCKTGIGKWQRAIRDCLQDDITYIGTSTVIGWYEATVFCSAFYGALVRNRGLGKSPAEQGWDAADRAIRAYETLTDARCPYKPVLLTPSRRALRSLAG</sequence>
<evidence type="ECO:0000313" key="1">
    <source>
        <dbReference type="EMBL" id="GAA1576255.1"/>
    </source>
</evidence>
<accession>A0ABN2DFR1</accession>
<protein>
    <recommendedName>
        <fullName evidence="3">CHAT domain-containing protein</fullName>
    </recommendedName>
</protein>
<dbReference type="Proteomes" id="UP001500393">
    <property type="component" value="Unassembled WGS sequence"/>
</dbReference>
<proteinExistence type="predicted"/>
<gene>
    <name evidence="1" type="ORF">GCM10009789_32090</name>
</gene>